<keyword evidence="4 6" id="KW-1133">Transmembrane helix</keyword>
<evidence type="ECO:0000313" key="8">
    <source>
        <dbReference type="EMBL" id="MDO3679841.1"/>
    </source>
</evidence>
<comment type="caution">
    <text evidence="8">The sequence shown here is derived from an EMBL/GenBank/DDBJ whole genome shotgun (WGS) entry which is preliminary data.</text>
</comment>
<dbReference type="Gene3D" id="1.20.1250.20">
    <property type="entry name" value="MFS general substrate transporter like domains"/>
    <property type="match status" value="1"/>
</dbReference>
<feature type="transmembrane region" description="Helical" evidence="6">
    <location>
        <begin position="203"/>
        <end position="222"/>
    </location>
</feature>
<dbReference type="InterPro" id="IPR036259">
    <property type="entry name" value="MFS_trans_sf"/>
</dbReference>
<keyword evidence="5 6" id="KW-0472">Membrane</keyword>
<feature type="transmembrane region" description="Helical" evidence="6">
    <location>
        <begin position="433"/>
        <end position="456"/>
    </location>
</feature>
<dbReference type="PROSITE" id="PS50850">
    <property type="entry name" value="MFS"/>
    <property type="match status" value="1"/>
</dbReference>
<dbReference type="Gene3D" id="1.20.1720.10">
    <property type="entry name" value="Multidrug resistance protein D"/>
    <property type="match status" value="1"/>
</dbReference>
<dbReference type="PRINTS" id="PR01036">
    <property type="entry name" value="TCRTETB"/>
</dbReference>
<evidence type="ECO:0000256" key="1">
    <source>
        <dbReference type="ARBA" id="ARBA00004651"/>
    </source>
</evidence>
<protein>
    <submittedName>
        <fullName evidence="8">MFS transporter</fullName>
    </submittedName>
</protein>
<name>A0ABT8VFS4_9BACL</name>
<sequence length="479" mass="52739">MGQDRQTDNSSVNSKVILIAMPWVIFLLFMQVFNENVFSLVTPKIAEDFAITPGTVSWVVTIGGLILGVGGAIYAALSDSISFRKLFVFGVVTFVAGSLLGFIVQGSFVLVVLARAIQCMGAAVIPGCFIVLVRRYAPKEQQPLYLGYGTAMYQLSAGIGHIIGGYVAKYFSWTFSFLLPLVVLITLPVFLKYLPDETGKKGKLDIIGAIILTALSTVLILAVTKKNLIIGLIGLVILVFFILYSKKRTDPILDLSVFRIKTYTPLLLVSILIYSVQSAFFFIFPFFIRDVYAAGIEVIGLMFVPANFGAFISGMLAGKITNKIGKLKAFYVGTSIVLAGMLMFGIFLGMNIIYMWIALALFGIGYTIIYSGFYTSFTGLLPDDRVGISMSVYNLITKIILSLFVALVGILISQDTLNFKLLPVPEGLKHVHLYSNVCLLFSLMLVGGMVLFEVFYGRKERQRLASEAMTEQETYRLKE</sequence>
<feature type="transmembrane region" description="Helical" evidence="6">
    <location>
        <begin position="86"/>
        <end position="104"/>
    </location>
</feature>
<feature type="transmembrane region" description="Helical" evidence="6">
    <location>
        <begin position="56"/>
        <end position="77"/>
    </location>
</feature>
<evidence type="ECO:0000313" key="9">
    <source>
        <dbReference type="Proteomes" id="UP001168883"/>
    </source>
</evidence>
<feature type="transmembrane region" description="Helical" evidence="6">
    <location>
        <begin position="110"/>
        <end position="133"/>
    </location>
</feature>
<dbReference type="RefSeq" id="WP_025848354.1">
    <property type="nucleotide sequence ID" value="NZ_JAUMKJ010000032.1"/>
</dbReference>
<feature type="transmembrane region" description="Helical" evidence="6">
    <location>
        <begin position="266"/>
        <end position="288"/>
    </location>
</feature>
<evidence type="ECO:0000256" key="5">
    <source>
        <dbReference type="ARBA" id="ARBA00023136"/>
    </source>
</evidence>
<evidence type="ECO:0000256" key="6">
    <source>
        <dbReference type="SAM" id="Phobius"/>
    </source>
</evidence>
<feature type="transmembrane region" description="Helical" evidence="6">
    <location>
        <begin position="353"/>
        <end position="374"/>
    </location>
</feature>
<organism evidence="8 9">
    <name type="scientific">Paenibacillus ehimensis</name>
    <dbReference type="NCBI Taxonomy" id="79264"/>
    <lineage>
        <taxon>Bacteria</taxon>
        <taxon>Bacillati</taxon>
        <taxon>Bacillota</taxon>
        <taxon>Bacilli</taxon>
        <taxon>Bacillales</taxon>
        <taxon>Paenibacillaceae</taxon>
        <taxon>Paenibacillus</taxon>
    </lineage>
</organism>
<reference evidence="8" key="1">
    <citation type="submission" date="2023-07" db="EMBL/GenBank/DDBJ databases">
        <authorList>
            <person name="Aktuganov G."/>
            <person name="Boyko T."/>
            <person name="Delegan Y."/>
            <person name="Galimzianova N."/>
            <person name="Gilvanova E."/>
            <person name="Korobov V."/>
            <person name="Kuzmina L."/>
            <person name="Melentiev A."/>
            <person name="Milman P."/>
            <person name="Ryabova A."/>
            <person name="Stupak E."/>
            <person name="Yasakov T."/>
            <person name="Zharikova N."/>
            <person name="Zhurenko E."/>
        </authorList>
    </citation>
    <scope>NUCLEOTIDE SEQUENCE</scope>
    <source>
        <strain evidence="8">IB-739</strain>
    </source>
</reference>
<gene>
    <name evidence="8" type="ORF">Q3C12_22790</name>
</gene>
<keyword evidence="9" id="KW-1185">Reference proteome</keyword>
<feature type="transmembrane region" description="Helical" evidence="6">
    <location>
        <begin position="329"/>
        <end position="347"/>
    </location>
</feature>
<feature type="transmembrane region" description="Helical" evidence="6">
    <location>
        <begin position="170"/>
        <end position="191"/>
    </location>
</feature>
<dbReference type="Pfam" id="PF07690">
    <property type="entry name" value="MFS_1"/>
    <property type="match status" value="1"/>
</dbReference>
<evidence type="ECO:0000256" key="2">
    <source>
        <dbReference type="ARBA" id="ARBA00022448"/>
    </source>
</evidence>
<feature type="transmembrane region" description="Helical" evidence="6">
    <location>
        <begin position="395"/>
        <end position="413"/>
    </location>
</feature>
<evidence type="ECO:0000256" key="4">
    <source>
        <dbReference type="ARBA" id="ARBA00022989"/>
    </source>
</evidence>
<accession>A0ABT8VFS4</accession>
<dbReference type="InterPro" id="IPR020846">
    <property type="entry name" value="MFS_dom"/>
</dbReference>
<comment type="subcellular location">
    <subcellularLocation>
        <location evidence="1">Cell membrane</location>
        <topology evidence="1">Multi-pass membrane protein</topology>
    </subcellularLocation>
</comment>
<dbReference type="PANTHER" id="PTHR42718">
    <property type="entry name" value="MAJOR FACILITATOR SUPERFAMILY MULTIDRUG TRANSPORTER MFSC"/>
    <property type="match status" value="1"/>
</dbReference>
<dbReference type="EMBL" id="JAUMKJ010000032">
    <property type="protein sequence ID" value="MDO3679841.1"/>
    <property type="molecule type" value="Genomic_DNA"/>
</dbReference>
<feature type="transmembrane region" description="Helical" evidence="6">
    <location>
        <begin position="228"/>
        <end position="245"/>
    </location>
</feature>
<proteinExistence type="predicted"/>
<keyword evidence="2" id="KW-0813">Transport</keyword>
<feature type="transmembrane region" description="Helical" evidence="6">
    <location>
        <begin position="12"/>
        <end position="33"/>
    </location>
</feature>
<dbReference type="PANTHER" id="PTHR42718:SF9">
    <property type="entry name" value="MAJOR FACILITATOR SUPERFAMILY MULTIDRUG TRANSPORTER MFSC"/>
    <property type="match status" value="1"/>
</dbReference>
<feature type="transmembrane region" description="Helical" evidence="6">
    <location>
        <begin position="145"/>
        <end position="164"/>
    </location>
</feature>
<dbReference type="Proteomes" id="UP001168883">
    <property type="component" value="Unassembled WGS sequence"/>
</dbReference>
<keyword evidence="3 6" id="KW-0812">Transmembrane</keyword>
<dbReference type="InterPro" id="IPR011701">
    <property type="entry name" value="MFS"/>
</dbReference>
<evidence type="ECO:0000259" key="7">
    <source>
        <dbReference type="PROSITE" id="PS50850"/>
    </source>
</evidence>
<evidence type="ECO:0000256" key="3">
    <source>
        <dbReference type="ARBA" id="ARBA00022692"/>
    </source>
</evidence>
<dbReference type="SUPFAM" id="SSF103473">
    <property type="entry name" value="MFS general substrate transporter"/>
    <property type="match status" value="1"/>
</dbReference>
<feature type="domain" description="Major facilitator superfamily (MFS) profile" evidence="7">
    <location>
        <begin position="20"/>
        <end position="460"/>
    </location>
</feature>
<feature type="transmembrane region" description="Helical" evidence="6">
    <location>
        <begin position="294"/>
        <end position="317"/>
    </location>
</feature>